<proteinExistence type="predicted"/>
<dbReference type="Pfam" id="PF07366">
    <property type="entry name" value="SnoaL"/>
    <property type="match status" value="1"/>
</dbReference>
<dbReference type="STRING" id="59750.AWC31_29400"/>
<dbReference type="GO" id="GO:0030638">
    <property type="term" value="P:polyketide metabolic process"/>
    <property type="evidence" value="ECO:0007669"/>
    <property type="project" value="InterPro"/>
</dbReference>
<dbReference type="SUPFAM" id="SSF54427">
    <property type="entry name" value="NTF2-like"/>
    <property type="match status" value="1"/>
</dbReference>
<name>A0A132PSG3_9MYCO</name>
<reference evidence="1 2" key="1">
    <citation type="submission" date="2015-07" db="EMBL/GenBank/DDBJ databases">
        <title>A draft genome sequence of Mycobacterium wolinskyi.</title>
        <authorList>
            <person name="de Man T.J."/>
            <person name="Perry K.A."/>
            <person name="Coulliette A.D."/>
            <person name="Jensen B."/>
            <person name="Toney N.C."/>
            <person name="Limbago B.M."/>
            <person name="Noble-Wang J."/>
        </authorList>
    </citation>
    <scope>NUCLEOTIDE SEQUENCE [LARGE SCALE GENOMIC DNA]</scope>
    <source>
        <strain evidence="1 2">CDC_01</strain>
    </source>
</reference>
<protein>
    <submittedName>
        <fullName evidence="1">Ester cyclase</fullName>
    </submittedName>
</protein>
<sequence>MEASTAGIYRRYLECLNDRRWDDLGEFVCADVIHNGNSLGLSGYREMLESDVAAIPDLRFDADLIVVQDDLLAGRLLFQCTPQREFLGFQPSGTRVSFTEHVFYRFRDAKIAQVWSAIDTRTVAAQTAR</sequence>
<dbReference type="Gene3D" id="3.10.450.50">
    <property type="match status" value="1"/>
</dbReference>
<dbReference type="PANTHER" id="PTHR38436:SF1">
    <property type="entry name" value="ESTER CYCLASE"/>
    <property type="match status" value="1"/>
</dbReference>
<accession>A0A132PSG3</accession>
<comment type="caution">
    <text evidence="1">The sequence shown here is derived from an EMBL/GenBank/DDBJ whole genome shotgun (WGS) entry which is preliminary data.</text>
</comment>
<keyword evidence="2" id="KW-1185">Reference proteome</keyword>
<dbReference type="PATRIC" id="fig|59750.3.peg.4449"/>
<evidence type="ECO:0000313" key="2">
    <source>
        <dbReference type="Proteomes" id="UP000070612"/>
    </source>
</evidence>
<dbReference type="Proteomes" id="UP000070612">
    <property type="component" value="Unassembled WGS sequence"/>
</dbReference>
<dbReference type="PANTHER" id="PTHR38436">
    <property type="entry name" value="POLYKETIDE CYCLASE SNOAL-LIKE DOMAIN"/>
    <property type="match status" value="1"/>
</dbReference>
<dbReference type="AlphaFoldDB" id="A0A132PSG3"/>
<dbReference type="EMBL" id="LGTW01000003">
    <property type="protein sequence ID" value="KWX25250.1"/>
    <property type="molecule type" value="Genomic_DNA"/>
</dbReference>
<dbReference type="InterPro" id="IPR009959">
    <property type="entry name" value="Cyclase_SnoaL-like"/>
</dbReference>
<evidence type="ECO:0000313" key="1">
    <source>
        <dbReference type="EMBL" id="KWX25250.1"/>
    </source>
</evidence>
<organism evidence="1 2">
    <name type="scientific">Mycolicibacterium wolinskyi</name>
    <dbReference type="NCBI Taxonomy" id="59750"/>
    <lineage>
        <taxon>Bacteria</taxon>
        <taxon>Bacillati</taxon>
        <taxon>Actinomycetota</taxon>
        <taxon>Actinomycetes</taxon>
        <taxon>Mycobacteriales</taxon>
        <taxon>Mycobacteriaceae</taxon>
        <taxon>Mycolicibacterium</taxon>
    </lineage>
</organism>
<dbReference type="InterPro" id="IPR032710">
    <property type="entry name" value="NTF2-like_dom_sf"/>
</dbReference>
<gene>
    <name evidence="1" type="ORF">AFM11_06275</name>
</gene>